<dbReference type="AlphaFoldDB" id="L8H189"/>
<accession>L8H189</accession>
<dbReference type="Proteomes" id="UP000011083">
    <property type="component" value="Unassembled WGS sequence"/>
</dbReference>
<dbReference type="EMBL" id="KB007952">
    <property type="protein sequence ID" value="ELR18528.1"/>
    <property type="molecule type" value="Genomic_DNA"/>
</dbReference>
<dbReference type="InterPro" id="IPR038355">
    <property type="entry name" value="TNFAIP8_sf"/>
</dbReference>
<sequence>MRQEEEESSRGEVDQEGVLGLCMGKADKKGKKVQRKKPKEFYFNLLGGALYYYKQAESSEPSGTIKLGEMTFTPQPEDGEGEQFCFQLANDKLDFLFIAEDEADYRAWVTALEANQGKEPRPPLSKEKAQGRFQRLTRRTTKNLAGKAASSPLGKRAIRNKLPKEITELIAALKAIIQMESKSSKKADRIEDNIYRIGVKMYFLVSDKKLRIEDLAVMDNPFRKALVLFSKIRFQVHVKRDNQADINFDVLREKLGEVRQFVAEAGEGLKGLLASHMKPRNIERIDEVISYVTDPDVVTRILLDPLLDDELFNLESAAKHYSQFFYYAEGS</sequence>
<dbReference type="InterPro" id="IPR008477">
    <property type="entry name" value="TNFAIP8-like"/>
</dbReference>
<dbReference type="VEuPathDB" id="AmoebaDB:ACA1_045710"/>
<evidence type="ECO:0000313" key="3">
    <source>
        <dbReference type="Proteomes" id="UP000011083"/>
    </source>
</evidence>
<evidence type="ECO:0000259" key="1">
    <source>
        <dbReference type="PROSITE" id="PS50003"/>
    </source>
</evidence>
<evidence type="ECO:0000313" key="2">
    <source>
        <dbReference type="EMBL" id="ELR18528.1"/>
    </source>
</evidence>
<dbReference type="PANTHER" id="PTHR12092">
    <property type="entry name" value="PLECKSTRIN"/>
    <property type="match status" value="1"/>
</dbReference>
<dbReference type="RefSeq" id="XP_004340567.1">
    <property type="nucleotide sequence ID" value="XM_004340519.1"/>
</dbReference>
<dbReference type="Pfam" id="PF00169">
    <property type="entry name" value="PH"/>
    <property type="match status" value="1"/>
</dbReference>
<proteinExistence type="predicted"/>
<dbReference type="Gene3D" id="2.30.29.30">
    <property type="entry name" value="Pleckstrin-homology domain (PH domain)/Phosphotyrosine-binding domain (PTB)"/>
    <property type="match status" value="1"/>
</dbReference>
<gene>
    <name evidence="2" type="ORF">ACA1_045710</name>
</gene>
<dbReference type="InterPro" id="IPR011993">
    <property type="entry name" value="PH-like_dom_sf"/>
</dbReference>
<dbReference type="SUPFAM" id="SSF50729">
    <property type="entry name" value="PH domain-like"/>
    <property type="match status" value="1"/>
</dbReference>
<dbReference type="PROSITE" id="PS50003">
    <property type="entry name" value="PH_DOMAIN"/>
    <property type="match status" value="1"/>
</dbReference>
<dbReference type="InterPro" id="IPR037370">
    <property type="entry name" value="Pleckstrin"/>
</dbReference>
<dbReference type="Pfam" id="PF05527">
    <property type="entry name" value="TNFAIP8"/>
    <property type="match status" value="1"/>
</dbReference>
<dbReference type="Gene3D" id="1.20.1440.160">
    <property type="entry name" value="Tumor necrosis factor alpha-induced protein 8-like"/>
    <property type="match status" value="1"/>
</dbReference>
<name>L8H189_ACACF</name>
<keyword evidence="3" id="KW-1185">Reference proteome</keyword>
<feature type="domain" description="PH" evidence="1">
    <location>
        <begin position="12"/>
        <end position="117"/>
    </location>
</feature>
<dbReference type="SMART" id="SM00233">
    <property type="entry name" value="PH"/>
    <property type="match status" value="1"/>
</dbReference>
<dbReference type="KEGG" id="acan:ACA1_045710"/>
<dbReference type="OMA" id="AFRFYGV"/>
<dbReference type="InterPro" id="IPR001849">
    <property type="entry name" value="PH_domain"/>
</dbReference>
<dbReference type="STRING" id="1257118.L8H189"/>
<dbReference type="GeneID" id="14919302"/>
<dbReference type="GO" id="GO:0030036">
    <property type="term" value="P:actin cytoskeleton organization"/>
    <property type="evidence" value="ECO:0007669"/>
    <property type="project" value="TreeGrafter"/>
</dbReference>
<organism evidence="2 3">
    <name type="scientific">Acanthamoeba castellanii (strain ATCC 30010 / Neff)</name>
    <dbReference type="NCBI Taxonomy" id="1257118"/>
    <lineage>
        <taxon>Eukaryota</taxon>
        <taxon>Amoebozoa</taxon>
        <taxon>Discosea</taxon>
        <taxon>Longamoebia</taxon>
        <taxon>Centramoebida</taxon>
        <taxon>Acanthamoebidae</taxon>
        <taxon>Acanthamoeba</taxon>
    </lineage>
</organism>
<protein>
    <submittedName>
        <fullName evidence="2">PH domain containing protein</fullName>
    </submittedName>
</protein>
<dbReference type="OrthoDB" id="15236at2759"/>
<dbReference type="GO" id="GO:0005886">
    <property type="term" value="C:plasma membrane"/>
    <property type="evidence" value="ECO:0007669"/>
    <property type="project" value="TreeGrafter"/>
</dbReference>
<dbReference type="PANTHER" id="PTHR12092:SF16">
    <property type="entry name" value="PH DOMAIN-CONTAINING PROTEIN"/>
    <property type="match status" value="1"/>
</dbReference>
<reference evidence="2 3" key="1">
    <citation type="journal article" date="2013" name="Genome Biol.">
        <title>Genome of Acanthamoeba castellanii highlights extensive lateral gene transfer and early evolution of tyrosine kinase signaling.</title>
        <authorList>
            <person name="Clarke M."/>
            <person name="Lohan A.J."/>
            <person name="Liu B."/>
            <person name="Lagkouvardos I."/>
            <person name="Roy S."/>
            <person name="Zafar N."/>
            <person name="Bertelli C."/>
            <person name="Schilde C."/>
            <person name="Kianianmomeni A."/>
            <person name="Burglin T.R."/>
            <person name="Frech C."/>
            <person name="Turcotte B."/>
            <person name="Kopec K.O."/>
            <person name="Synnott J.M."/>
            <person name="Choo C."/>
            <person name="Paponov I."/>
            <person name="Finkler A."/>
            <person name="Soon Heng Tan C."/>
            <person name="Hutchins A.P."/>
            <person name="Weinmeier T."/>
            <person name="Rattei T."/>
            <person name="Chu J.S."/>
            <person name="Gimenez G."/>
            <person name="Irimia M."/>
            <person name="Rigden D.J."/>
            <person name="Fitzpatrick D.A."/>
            <person name="Lorenzo-Morales J."/>
            <person name="Bateman A."/>
            <person name="Chiu C.H."/>
            <person name="Tang P."/>
            <person name="Hegemann P."/>
            <person name="Fromm H."/>
            <person name="Raoult D."/>
            <person name="Greub G."/>
            <person name="Miranda-Saavedra D."/>
            <person name="Chen N."/>
            <person name="Nash P."/>
            <person name="Ginger M.L."/>
            <person name="Horn M."/>
            <person name="Schaap P."/>
            <person name="Caler L."/>
            <person name="Loftus B."/>
        </authorList>
    </citation>
    <scope>NUCLEOTIDE SEQUENCE [LARGE SCALE GENOMIC DNA]</scope>
    <source>
        <strain evidence="2 3">Neff</strain>
    </source>
</reference>